<reference evidence="1" key="1">
    <citation type="submission" date="2021-01" db="EMBL/GenBank/DDBJ databases">
        <authorList>
            <person name="Corre E."/>
            <person name="Pelletier E."/>
            <person name="Niang G."/>
            <person name="Scheremetjew M."/>
            <person name="Finn R."/>
            <person name="Kale V."/>
            <person name="Holt S."/>
            <person name="Cochrane G."/>
            <person name="Meng A."/>
            <person name="Brown T."/>
            <person name="Cohen L."/>
        </authorList>
    </citation>
    <scope>NUCLEOTIDE SEQUENCE</scope>
    <source>
        <strain evidence="1">NIES-2562</strain>
    </source>
</reference>
<sequence length="88" mass="10016">MVEEAVVFESTQDEVRIDGEPVGRCRTPVVVSLLAEDELDTAEEKAPKRQKLMKESNCDVKDVHLMSQVYVLKALLHRYDLQVDCVRA</sequence>
<dbReference type="AlphaFoldDB" id="A0A7S3D4X6"/>
<proteinExistence type="predicted"/>
<evidence type="ECO:0000313" key="1">
    <source>
        <dbReference type="EMBL" id="CAE0246621.1"/>
    </source>
</evidence>
<gene>
    <name evidence="1" type="ORF">PBIL07802_LOCUS8809</name>
</gene>
<protein>
    <submittedName>
        <fullName evidence="1">Uncharacterized protein</fullName>
    </submittedName>
</protein>
<dbReference type="EMBL" id="HBIB01013473">
    <property type="protein sequence ID" value="CAE0246621.1"/>
    <property type="molecule type" value="Transcribed_RNA"/>
</dbReference>
<organism evidence="1">
    <name type="scientific">Palpitomonas bilix</name>
    <dbReference type="NCBI Taxonomy" id="652834"/>
    <lineage>
        <taxon>Eukaryota</taxon>
        <taxon>Eukaryota incertae sedis</taxon>
    </lineage>
</organism>
<accession>A0A7S3D4X6</accession>
<name>A0A7S3D4X6_9EUKA</name>